<dbReference type="CDD" id="cd00077">
    <property type="entry name" value="HDc"/>
    <property type="match status" value="1"/>
</dbReference>
<dbReference type="PRINTS" id="PR00388">
    <property type="entry name" value="PDIESTERASE2"/>
</dbReference>
<evidence type="ECO:0000259" key="2">
    <source>
        <dbReference type="PROSITE" id="PS51832"/>
    </source>
</evidence>
<dbReference type="Pfam" id="PF01590">
    <property type="entry name" value="GAF"/>
    <property type="match status" value="1"/>
</dbReference>
<feature type="domain" description="HD-GYP" evidence="2">
    <location>
        <begin position="174"/>
        <end position="371"/>
    </location>
</feature>
<dbReference type="InterPro" id="IPR037522">
    <property type="entry name" value="HD_GYP_dom"/>
</dbReference>
<sequence>MNQPVRSLTANEILELVFKYLAEVSSSQDYDEIIVTLANMGRALTSADRCTVWVVNEDGTKIWTKVAQGMDAIELPIDSGVVGTSIVSNERIIIDDVYTDNRFNQEIDQKTGYKTKSMMVIPMHDYDGNIIGAFQVINHLGETDRFDKRDMERLTLASTYAAETLVSAKLALEIEETQKEVVFTMGSIGESRSKETGNHVKRVAEYSRLLALAYGMSVEDSELLQQASPMHDIGKIAIPDNILKKPGRFDENERHIMNKHAELGYHMIKNSQRPLLKAAAIVAYEHHEKWDGTGYPNQTSGEDIHIFGRITALADVFDALGSDRVYKKAWSDERIFKLLKEERAKHFDPKLIDLFFENLDKILAVRDKFKDIFDEVNETSVEVKKIEILGAYGTKSKGYGTSSFRLNRNHVIDAGNLLDGLDVASVEIENIWVTHSHLDHIVDIAYILDNYFNLRSKSLNILGLPETLKSIQDDFLNDTVWPDFSKIKLVKSDEMAVTYTPIELDKEYEIGESEKIMAFKTDHTVPSCGYKFTKDDTAVLITADTYSLDNVIEKIESDNKITSIVVECSFPSAMDNLAKESKHLTPKLLFEKLEPLKRDDVRLFINHIKPSFLEVIKEEIDQYKGKWEPKILKDGDFINF</sequence>
<dbReference type="InterPro" id="IPR003607">
    <property type="entry name" value="HD/PDEase_dom"/>
</dbReference>
<evidence type="ECO:0000313" key="3">
    <source>
        <dbReference type="EMBL" id="QSZ40867.1"/>
    </source>
</evidence>
<name>A0A975GBV8_9BACT</name>
<dbReference type="InterPro" id="IPR029016">
    <property type="entry name" value="GAF-like_dom_sf"/>
</dbReference>
<reference evidence="3" key="2">
    <citation type="submission" date="2021-04" db="EMBL/GenBank/DDBJ databases">
        <title>Isolation and characterization of a novel species of the genus Sulfurimonas.</title>
        <authorList>
            <person name="Fukui M."/>
        </authorList>
    </citation>
    <scope>NUCLEOTIDE SEQUENCE</scope>
    <source>
        <strain evidence="3">H1576</strain>
    </source>
</reference>
<dbReference type="EMBL" id="CP046072">
    <property type="protein sequence ID" value="QSZ40867.1"/>
    <property type="molecule type" value="Genomic_DNA"/>
</dbReference>
<gene>
    <name evidence="3" type="ORF">GJV85_01620</name>
</gene>
<dbReference type="GO" id="GO:0004115">
    <property type="term" value="F:3',5'-cyclic-AMP phosphodiesterase activity"/>
    <property type="evidence" value="ECO:0007669"/>
    <property type="project" value="InterPro"/>
</dbReference>
<evidence type="ECO:0000313" key="4">
    <source>
        <dbReference type="Proteomes" id="UP000671852"/>
    </source>
</evidence>
<dbReference type="InterPro" id="IPR006674">
    <property type="entry name" value="HD_domain"/>
</dbReference>
<dbReference type="InterPro" id="IPR000396">
    <property type="entry name" value="Pdiesterase2"/>
</dbReference>
<dbReference type="SMART" id="SM00471">
    <property type="entry name" value="HDc"/>
    <property type="match status" value="1"/>
</dbReference>
<dbReference type="Pfam" id="PF02112">
    <property type="entry name" value="PDEase_II"/>
    <property type="match status" value="1"/>
</dbReference>
<feature type="domain" description="HD" evidence="1">
    <location>
        <begin position="196"/>
        <end position="320"/>
    </location>
</feature>
<dbReference type="PANTHER" id="PTHR45228">
    <property type="entry name" value="CYCLIC DI-GMP PHOSPHODIESTERASE TM_0186-RELATED"/>
    <property type="match status" value="1"/>
</dbReference>
<dbReference type="AlphaFoldDB" id="A0A975GBV8"/>
<dbReference type="PROSITE" id="PS51831">
    <property type="entry name" value="HD"/>
    <property type="match status" value="1"/>
</dbReference>
<dbReference type="GO" id="GO:0006198">
    <property type="term" value="P:cAMP catabolic process"/>
    <property type="evidence" value="ECO:0007669"/>
    <property type="project" value="InterPro"/>
</dbReference>
<keyword evidence="4" id="KW-1185">Reference proteome</keyword>
<organism evidence="3 4">
    <name type="scientific">Sulfurimonas aquatica</name>
    <dbReference type="NCBI Taxonomy" id="2672570"/>
    <lineage>
        <taxon>Bacteria</taxon>
        <taxon>Pseudomonadati</taxon>
        <taxon>Campylobacterota</taxon>
        <taxon>Epsilonproteobacteria</taxon>
        <taxon>Campylobacterales</taxon>
        <taxon>Sulfurimonadaceae</taxon>
        <taxon>Sulfurimonas</taxon>
    </lineage>
</organism>
<dbReference type="SUPFAM" id="SSF56281">
    <property type="entry name" value="Metallo-hydrolase/oxidoreductase"/>
    <property type="match status" value="1"/>
</dbReference>
<accession>A0A975GBV8</accession>
<reference evidence="3" key="1">
    <citation type="submission" date="2019-11" db="EMBL/GenBank/DDBJ databases">
        <authorList>
            <person name="Kojima H."/>
        </authorList>
    </citation>
    <scope>NUCLEOTIDE SEQUENCE</scope>
    <source>
        <strain evidence="3">H1576</strain>
    </source>
</reference>
<protein>
    <submittedName>
        <fullName evidence="3">HD domain-containing protein</fullName>
    </submittedName>
</protein>
<proteinExistence type="predicted"/>
<dbReference type="Pfam" id="PF13487">
    <property type="entry name" value="HD_5"/>
    <property type="match status" value="1"/>
</dbReference>
<dbReference type="SUPFAM" id="SSF55781">
    <property type="entry name" value="GAF domain-like"/>
    <property type="match status" value="1"/>
</dbReference>
<dbReference type="SMART" id="SM00065">
    <property type="entry name" value="GAF"/>
    <property type="match status" value="1"/>
</dbReference>
<dbReference type="PROSITE" id="PS51832">
    <property type="entry name" value="HD_GYP"/>
    <property type="match status" value="1"/>
</dbReference>
<dbReference type="InterPro" id="IPR003018">
    <property type="entry name" value="GAF"/>
</dbReference>
<dbReference type="InterPro" id="IPR036866">
    <property type="entry name" value="RibonucZ/Hydroxyglut_hydro"/>
</dbReference>
<dbReference type="InterPro" id="IPR052020">
    <property type="entry name" value="Cyclic_di-GMP/3'3'-cGAMP_PDE"/>
</dbReference>
<dbReference type="SUPFAM" id="SSF109604">
    <property type="entry name" value="HD-domain/PDEase-like"/>
    <property type="match status" value="1"/>
</dbReference>
<dbReference type="Gene3D" id="3.60.15.10">
    <property type="entry name" value="Ribonuclease Z/Hydroxyacylglutathione hydrolase-like"/>
    <property type="match status" value="1"/>
</dbReference>
<dbReference type="Gene3D" id="1.10.3210.10">
    <property type="entry name" value="Hypothetical protein af1432"/>
    <property type="match status" value="1"/>
</dbReference>
<evidence type="ECO:0000259" key="1">
    <source>
        <dbReference type="PROSITE" id="PS51831"/>
    </source>
</evidence>
<dbReference type="KEGG" id="saqt:GJV85_01620"/>
<dbReference type="Proteomes" id="UP000671852">
    <property type="component" value="Chromosome"/>
</dbReference>
<dbReference type="Gene3D" id="3.30.450.40">
    <property type="match status" value="1"/>
</dbReference>
<dbReference type="PANTHER" id="PTHR45228:SF9">
    <property type="entry name" value="3'3'-CGAMP-SPECIFIC PHOSPHODIESTERASE 2"/>
    <property type="match status" value="1"/>
</dbReference>